<protein>
    <submittedName>
        <fullName evidence="1">Glycosyl transferase, putative</fullName>
    </submittedName>
</protein>
<evidence type="ECO:0000313" key="1">
    <source>
        <dbReference type="EMBL" id="GBE62915.1"/>
    </source>
</evidence>
<organism evidence="1 2">
    <name type="scientific">Babesia ovata</name>
    <dbReference type="NCBI Taxonomy" id="189622"/>
    <lineage>
        <taxon>Eukaryota</taxon>
        <taxon>Sar</taxon>
        <taxon>Alveolata</taxon>
        <taxon>Apicomplexa</taxon>
        <taxon>Aconoidasida</taxon>
        <taxon>Piroplasmida</taxon>
        <taxon>Babesiidae</taxon>
        <taxon>Babesia</taxon>
    </lineage>
</organism>
<sequence>MPPQPIEMFTPTRQTGHENLRQLLAVLSQFAFVVWHSGIVRIKQRTVKLSTTVRAHICVAELLGQGADSVLERLQDGTGGVSEFGGGEFFGDVGSLFDQIGHLITEMVFFYHFLE</sequence>
<dbReference type="GO" id="GO:0016740">
    <property type="term" value="F:transferase activity"/>
    <property type="evidence" value="ECO:0007669"/>
    <property type="project" value="UniProtKB-KW"/>
</dbReference>
<dbReference type="EMBL" id="BDSA01000008">
    <property type="protein sequence ID" value="GBE62915.1"/>
    <property type="molecule type" value="Genomic_DNA"/>
</dbReference>
<dbReference type="VEuPathDB" id="PiroplasmaDB:BOVATA_044080"/>
<name>A0A2H6KIU1_9APIC</name>
<proteinExistence type="predicted"/>
<dbReference type="AlphaFoldDB" id="A0A2H6KIU1"/>
<evidence type="ECO:0000313" key="2">
    <source>
        <dbReference type="Proteomes" id="UP000236319"/>
    </source>
</evidence>
<reference evidence="1 2" key="1">
    <citation type="journal article" date="2017" name="BMC Genomics">
        <title>Whole-genome assembly of Babesia ovata and comparative genomics between closely related pathogens.</title>
        <authorList>
            <person name="Yamagishi J."/>
            <person name="Asada M."/>
            <person name="Hakimi H."/>
            <person name="Tanaka T.Q."/>
            <person name="Sugimoto C."/>
            <person name="Kawazu S."/>
        </authorList>
    </citation>
    <scope>NUCLEOTIDE SEQUENCE [LARGE SCALE GENOMIC DNA]</scope>
    <source>
        <strain evidence="1 2">Miyake</strain>
    </source>
</reference>
<dbReference type="GeneID" id="39876685"/>
<comment type="caution">
    <text evidence="1">The sequence shown here is derived from an EMBL/GenBank/DDBJ whole genome shotgun (WGS) entry which is preliminary data.</text>
</comment>
<dbReference type="Proteomes" id="UP000236319">
    <property type="component" value="Unassembled WGS sequence"/>
</dbReference>
<accession>A0A2H6KIU1</accession>
<dbReference type="RefSeq" id="XP_028869158.1">
    <property type="nucleotide sequence ID" value="XM_029013325.1"/>
</dbReference>
<keyword evidence="2" id="KW-1185">Reference proteome</keyword>
<keyword evidence="1" id="KW-0808">Transferase</keyword>
<gene>
    <name evidence="1" type="ORF">BOVATA_044080</name>
</gene>